<dbReference type="Pfam" id="PF13696">
    <property type="entry name" value="zf-CCHC_2"/>
    <property type="match status" value="1"/>
</dbReference>
<dbReference type="InterPro" id="IPR025829">
    <property type="entry name" value="Zn_knuckle_CX2CX3GHX4C"/>
</dbReference>
<dbReference type="SUPFAM" id="SSF57850">
    <property type="entry name" value="RING/U-box"/>
    <property type="match status" value="1"/>
</dbReference>
<proteinExistence type="predicted"/>
<dbReference type="SMART" id="SM01180">
    <property type="entry name" value="DWNN"/>
    <property type="match status" value="1"/>
</dbReference>
<dbReference type="EMBL" id="CP097510">
    <property type="protein sequence ID" value="URE27384.1"/>
    <property type="molecule type" value="Genomic_DNA"/>
</dbReference>
<reference evidence="8" key="1">
    <citation type="submission" date="2022-05" db="EMBL/GenBank/DDBJ databases">
        <title>The Musa troglodytarum L. genome provides insights into the mechanism of non-climacteric behaviour and enrichment of carotenoids.</title>
        <authorList>
            <person name="Wang J."/>
        </authorList>
    </citation>
    <scope>NUCLEOTIDE SEQUENCE</scope>
    <source>
        <tissue evidence="8">Leaf</tissue>
    </source>
</reference>
<evidence type="ECO:0000256" key="2">
    <source>
        <dbReference type="ARBA" id="ARBA00022723"/>
    </source>
</evidence>
<evidence type="ECO:0000256" key="6">
    <source>
        <dbReference type="SAM" id="MobiDB-lite"/>
    </source>
</evidence>
<evidence type="ECO:0000313" key="8">
    <source>
        <dbReference type="EMBL" id="URE27384.1"/>
    </source>
</evidence>
<feature type="compositionally biased region" description="Polar residues" evidence="6">
    <location>
        <begin position="153"/>
        <end position="168"/>
    </location>
</feature>
<dbReference type="GO" id="GO:0006397">
    <property type="term" value="P:mRNA processing"/>
    <property type="evidence" value="ECO:0007669"/>
    <property type="project" value="InterPro"/>
</dbReference>
<dbReference type="Proteomes" id="UP001055439">
    <property type="component" value="Chromosome 8"/>
</dbReference>
<dbReference type="Gene3D" id="4.10.60.10">
    <property type="entry name" value="Zinc finger, CCHC-type"/>
    <property type="match status" value="1"/>
</dbReference>
<dbReference type="CDD" id="cd16620">
    <property type="entry name" value="vRING-HC-C4C4_RBBP6"/>
    <property type="match status" value="1"/>
</dbReference>
<dbReference type="Pfam" id="PF08783">
    <property type="entry name" value="DWNN"/>
    <property type="match status" value="1"/>
</dbReference>
<keyword evidence="2" id="KW-0479">Metal-binding</keyword>
<dbReference type="PANTHER" id="PTHR15439">
    <property type="entry name" value="RETINOBLASTOMA-BINDING PROTEIN 6"/>
    <property type="match status" value="1"/>
</dbReference>
<keyword evidence="5" id="KW-0539">Nucleus</keyword>
<dbReference type="Gene3D" id="3.10.20.90">
    <property type="entry name" value="Phosphatidylinositol 3-kinase Catalytic Subunit, Chain A, domain 1"/>
    <property type="match status" value="1"/>
</dbReference>
<gene>
    <name evidence="8" type="ORF">MUK42_03580</name>
</gene>
<dbReference type="PANTHER" id="PTHR15439:SF20">
    <property type="entry name" value="DWNN DOMAIN-CONTAINING PROTEIN"/>
    <property type="match status" value="1"/>
</dbReference>
<dbReference type="GO" id="GO:0061630">
    <property type="term" value="F:ubiquitin protein ligase activity"/>
    <property type="evidence" value="ECO:0007669"/>
    <property type="project" value="InterPro"/>
</dbReference>
<protein>
    <submittedName>
        <fullName evidence="8">DWNN</fullName>
    </submittedName>
</protein>
<dbReference type="Gene3D" id="3.30.40.10">
    <property type="entry name" value="Zinc/RING finger domain, C3HC4 (zinc finger)"/>
    <property type="match status" value="1"/>
</dbReference>
<evidence type="ECO:0000313" key="9">
    <source>
        <dbReference type="Proteomes" id="UP001055439"/>
    </source>
</evidence>
<dbReference type="InterPro" id="IPR033489">
    <property type="entry name" value="RBBP6"/>
</dbReference>
<evidence type="ECO:0000256" key="4">
    <source>
        <dbReference type="ARBA" id="ARBA00022833"/>
    </source>
</evidence>
<dbReference type="PROSITE" id="PS51282">
    <property type="entry name" value="DWNN"/>
    <property type="match status" value="1"/>
</dbReference>
<dbReference type="InterPro" id="IPR013083">
    <property type="entry name" value="Znf_RING/FYVE/PHD"/>
</dbReference>
<keyword evidence="3" id="KW-0863">Zinc-finger</keyword>
<name>A0A9E7HC51_9LILI</name>
<evidence type="ECO:0000256" key="5">
    <source>
        <dbReference type="ARBA" id="ARBA00023242"/>
    </source>
</evidence>
<dbReference type="GO" id="GO:0008270">
    <property type="term" value="F:zinc ion binding"/>
    <property type="evidence" value="ECO:0007669"/>
    <property type="project" value="UniProtKB-KW"/>
</dbReference>
<feature type="region of interest" description="Disordered" evidence="6">
    <location>
        <begin position="144"/>
        <end position="175"/>
    </location>
</feature>
<dbReference type="AlphaFoldDB" id="A0A9E7HC51"/>
<evidence type="ECO:0000259" key="7">
    <source>
        <dbReference type="PROSITE" id="PS51282"/>
    </source>
</evidence>
<dbReference type="InterPro" id="IPR014891">
    <property type="entry name" value="DWNN_domain"/>
</dbReference>
<dbReference type="OrthoDB" id="688450at2759"/>
<comment type="subcellular location">
    <subcellularLocation>
        <location evidence="1">Nucleus</location>
    </subcellularLocation>
</comment>
<organism evidence="8 9">
    <name type="scientific">Musa troglodytarum</name>
    <name type="common">fe'i banana</name>
    <dbReference type="NCBI Taxonomy" id="320322"/>
    <lineage>
        <taxon>Eukaryota</taxon>
        <taxon>Viridiplantae</taxon>
        <taxon>Streptophyta</taxon>
        <taxon>Embryophyta</taxon>
        <taxon>Tracheophyta</taxon>
        <taxon>Spermatophyta</taxon>
        <taxon>Magnoliopsida</taxon>
        <taxon>Liliopsida</taxon>
        <taxon>Zingiberales</taxon>
        <taxon>Musaceae</taxon>
        <taxon>Musa</taxon>
    </lineage>
</organism>
<dbReference type="GO" id="GO:0016567">
    <property type="term" value="P:protein ubiquitination"/>
    <property type="evidence" value="ECO:0007669"/>
    <property type="project" value="InterPro"/>
</dbReference>
<accession>A0A9E7HC51</accession>
<dbReference type="GO" id="GO:0005634">
    <property type="term" value="C:nucleus"/>
    <property type="evidence" value="ECO:0007669"/>
    <property type="project" value="UniProtKB-SubCell"/>
</dbReference>
<evidence type="ECO:0000256" key="1">
    <source>
        <dbReference type="ARBA" id="ARBA00004123"/>
    </source>
</evidence>
<dbReference type="GO" id="GO:0006511">
    <property type="term" value="P:ubiquitin-dependent protein catabolic process"/>
    <property type="evidence" value="ECO:0007669"/>
    <property type="project" value="TreeGrafter"/>
</dbReference>
<keyword evidence="4" id="KW-0862">Zinc</keyword>
<sequence>MRCIFWSVFPVLAAGFKKGLGRIPKSPTNLAAHLLRASLKMYSRSGTEKTMFVYYKFKSAKAFCSLPVDGPSISVANLKLRIFHSKGYGKGRDFDLTVMNAQTNEEYVDDTVMIPKGTSVLIQCHGQRARVLLSESMNSNIGLLPKSAENSEDVSPQSGTSATESSSYKFPDESDSCDFEEAFSAIHNEVADQPSNQVLSRSEEDRRIKALVDTPAIDWQSQPKDVYYFEGSTGRAWGGRMACGFGDGLVGFKKPPAGYICHRCKMPGHFIQHCPTNGDPNFDIKKMKPATGIPRSMLLAAPDGSYSLPDGVAAVLKPNESVFEKEIEGIPSVCRVSDLPPELNCPSCKKVMKDAVMSSKCCFASFCDKCIRDHIITKSMCICGAKHLAADDLIPNVTLRETIDSFLVISSRSGSVGSSDTGSAASKALSPVFSVASVSRQKASPPTVFVVFDHQIVVMPLLLMDDVGTTKDLDVIIQHY</sequence>
<feature type="domain" description="DWNN" evidence="7">
    <location>
        <begin position="53"/>
        <end position="126"/>
    </location>
</feature>
<keyword evidence="9" id="KW-1185">Reference proteome</keyword>
<evidence type="ECO:0000256" key="3">
    <source>
        <dbReference type="ARBA" id="ARBA00022771"/>
    </source>
</evidence>